<reference evidence="1" key="1">
    <citation type="submission" date="2022-12" db="EMBL/GenBank/DDBJ databases">
        <authorList>
            <person name="Petersen C."/>
        </authorList>
    </citation>
    <scope>NUCLEOTIDE SEQUENCE</scope>
    <source>
        <strain evidence="1">IBT 29677</strain>
    </source>
</reference>
<dbReference type="InterPro" id="IPR029062">
    <property type="entry name" value="Class_I_gatase-like"/>
</dbReference>
<proteinExistence type="predicted"/>
<dbReference type="GO" id="GO:0005634">
    <property type="term" value="C:nucleus"/>
    <property type="evidence" value="ECO:0007669"/>
    <property type="project" value="TreeGrafter"/>
</dbReference>
<dbReference type="SUPFAM" id="SSF52317">
    <property type="entry name" value="Class I glutamine amidotransferase-like"/>
    <property type="match status" value="1"/>
</dbReference>
<name>A0A9W9WB01_9EURO</name>
<dbReference type="CDD" id="cd01741">
    <property type="entry name" value="GATase1_1"/>
    <property type="match status" value="1"/>
</dbReference>
<dbReference type="AlphaFoldDB" id="A0A9W9WB01"/>
<dbReference type="RefSeq" id="XP_056493883.1">
    <property type="nucleotide sequence ID" value="XM_056625301.1"/>
</dbReference>
<reference evidence="1" key="2">
    <citation type="journal article" date="2023" name="IMA Fungus">
        <title>Comparative genomic study of the Penicillium genus elucidates a diverse pangenome and 15 lateral gene transfer events.</title>
        <authorList>
            <person name="Petersen C."/>
            <person name="Sorensen T."/>
            <person name="Nielsen M.R."/>
            <person name="Sondergaard T.E."/>
            <person name="Sorensen J.L."/>
            <person name="Fitzpatrick D.A."/>
            <person name="Frisvad J.C."/>
            <person name="Nielsen K.L."/>
        </authorList>
    </citation>
    <scope>NUCLEOTIDE SEQUENCE</scope>
    <source>
        <strain evidence="1">IBT 29677</strain>
    </source>
</reference>
<accession>A0A9W9WB01</accession>
<protein>
    <recommendedName>
        <fullName evidence="3">Glutamine amidotransferase domain-containing protein</fullName>
    </recommendedName>
</protein>
<dbReference type="Proteomes" id="UP001147747">
    <property type="component" value="Unassembled WGS sequence"/>
</dbReference>
<dbReference type="GeneID" id="81364281"/>
<dbReference type="InterPro" id="IPR044992">
    <property type="entry name" value="ChyE-like"/>
</dbReference>
<keyword evidence="2" id="KW-1185">Reference proteome</keyword>
<dbReference type="PANTHER" id="PTHR42695">
    <property type="entry name" value="GLUTAMINE AMIDOTRANSFERASE YLR126C-RELATED"/>
    <property type="match status" value="1"/>
</dbReference>
<organism evidence="1 2">
    <name type="scientific">Penicillium cosmopolitanum</name>
    <dbReference type="NCBI Taxonomy" id="1131564"/>
    <lineage>
        <taxon>Eukaryota</taxon>
        <taxon>Fungi</taxon>
        <taxon>Dikarya</taxon>
        <taxon>Ascomycota</taxon>
        <taxon>Pezizomycotina</taxon>
        <taxon>Eurotiomycetes</taxon>
        <taxon>Eurotiomycetidae</taxon>
        <taxon>Eurotiales</taxon>
        <taxon>Aspergillaceae</taxon>
        <taxon>Penicillium</taxon>
    </lineage>
</organism>
<evidence type="ECO:0000313" key="1">
    <source>
        <dbReference type="EMBL" id="KAJ5414037.1"/>
    </source>
</evidence>
<dbReference type="Gene3D" id="3.40.50.880">
    <property type="match status" value="1"/>
</dbReference>
<evidence type="ECO:0000313" key="2">
    <source>
        <dbReference type="Proteomes" id="UP001147747"/>
    </source>
</evidence>
<dbReference type="PANTHER" id="PTHR42695:SF6">
    <property type="entry name" value="GLUTAMINE AMIDOTRANSFERASE DOMAIN-CONTAINING PROTEIN"/>
    <property type="match status" value="1"/>
</dbReference>
<sequence length="370" mass="38958">MAPHHIHVAVLDADIPCQSVYAKRGLYSSQFKNLLQAAATRLNKNDTSGSSSPLSVHVTAFDAVGGSLPPLECLRSTSQTAAEPPASTPLAFSAIDAILITGSSASAYDPHPWISSLASFIQIVHKDYPLVKIFGSCFGHQIIAQALLSAQPAGVGLGLVGGDANANANANASATATTQPQPFHVKHSPKGFEMGIQPITLNPEFTAHFPPLARANPFRIQLIHGDIVVPVPTSTEDSDSDSGKEAKLPTPWMNIGYSDFCQIQGLYLPGRILTYQGHFEFDAWGNAELTRYFGWRFGWEAGVVRDYIGFIERSVGSGPDDDDDSKAAAEAVVLLFAGRDGSGQVGGAGGAKGGVMEVDGMLTPPLEGSG</sequence>
<dbReference type="EMBL" id="JAPZBU010000003">
    <property type="protein sequence ID" value="KAJ5414037.1"/>
    <property type="molecule type" value="Genomic_DNA"/>
</dbReference>
<dbReference type="GO" id="GO:0005829">
    <property type="term" value="C:cytosol"/>
    <property type="evidence" value="ECO:0007669"/>
    <property type="project" value="TreeGrafter"/>
</dbReference>
<comment type="caution">
    <text evidence="1">The sequence shown here is derived from an EMBL/GenBank/DDBJ whole genome shotgun (WGS) entry which is preliminary data.</text>
</comment>
<gene>
    <name evidence="1" type="ORF">N7509_000664</name>
</gene>
<evidence type="ECO:0008006" key="3">
    <source>
        <dbReference type="Google" id="ProtNLM"/>
    </source>
</evidence>
<dbReference type="OrthoDB" id="1669814at2759"/>